<protein>
    <submittedName>
        <fullName evidence="2">Uncharacterized protein</fullName>
    </submittedName>
</protein>
<dbReference type="EMBL" id="LNJP01000001">
    <property type="protein sequence ID" value="KWZ36303.1"/>
    <property type="molecule type" value="Genomic_DNA"/>
</dbReference>
<evidence type="ECO:0000313" key="3">
    <source>
        <dbReference type="Proteomes" id="UP000070434"/>
    </source>
</evidence>
<evidence type="ECO:0000256" key="1">
    <source>
        <dbReference type="SAM" id="MobiDB-lite"/>
    </source>
</evidence>
<accession>A0AAW3Q3M5</accession>
<evidence type="ECO:0000313" key="2">
    <source>
        <dbReference type="EMBL" id="KWZ36303.1"/>
    </source>
</evidence>
<sequence length="161" mass="18052">MRVERDLQSAREQQVGRGEALADEPAAVGERLREGALHARDVAPAERDRIARRAGEFLDHRRFEAGRREEHPLEETAAQRIVGRDAEPGARATVGEMEQHGARFGEPGAAVVERGQLGHRVDLHERVAALFVRAQVDRHQFVPHAYFLEHPQRPECPVVGQ</sequence>
<comment type="caution">
    <text evidence="2">The sequence shown here is derived from an EMBL/GenBank/DDBJ whole genome shotgun (WGS) entry which is preliminary data.</text>
</comment>
<feature type="region of interest" description="Disordered" evidence="1">
    <location>
        <begin position="1"/>
        <end position="27"/>
    </location>
</feature>
<dbReference type="AlphaFoldDB" id="A0AAW3Q3M5"/>
<reference evidence="2 3" key="1">
    <citation type="submission" date="2015-11" db="EMBL/GenBank/DDBJ databases">
        <authorList>
            <person name="Sahl J."/>
            <person name="Wagner D."/>
            <person name="Keim P."/>
        </authorList>
    </citation>
    <scope>NUCLEOTIDE SEQUENCE [LARGE SCALE GENOMIC DNA]</scope>
    <source>
        <strain evidence="2 3">AZ-4-2-10-S1-D7</strain>
    </source>
</reference>
<organism evidence="2 3">
    <name type="scientific">Burkholderia anthina</name>
    <dbReference type="NCBI Taxonomy" id="179879"/>
    <lineage>
        <taxon>Bacteria</taxon>
        <taxon>Pseudomonadati</taxon>
        <taxon>Pseudomonadota</taxon>
        <taxon>Betaproteobacteria</taxon>
        <taxon>Burkholderiales</taxon>
        <taxon>Burkholderiaceae</taxon>
        <taxon>Burkholderia</taxon>
        <taxon>Burkholderia cepacia complex</taxon>
    </lineage>
</organism>
<name>A0AAW3Q3M5_9BURK</name>
<proteinExistence type="predicted"/>
<gene>
    <name evidence="2" type="ORF">WS64_12645</name>
</gene>
<dbReference type="Proteomes" id="UP000070434">
    <property type="component" value="Chromosome 1"/>
</dbReference>